<dbReference type="Proteomes" id="UP000265341">
    <property type="component" value="Unassembled WGS sequence"/>
</dbReference>
<dbReference type="OrthoDB" id="57617at2"/>
<feature type="compositionally biased region" description="Pro residues" evidence="1">
    <location>
        <begin position="30"/>
        <end position="41"/>
    </location>
</feature>
<keyword evidence="3" id="KW-1185">Reference proteome</keyword>
<reference evidence="2 3" key="1">
    <citation type="submission" date="2018-08" db="EMBL/GenBank/DDBJ databases">
        <title>Meiothermus roseus NBRC 110900 genome sequencing project.</title>
        <authorList>
            <person name="Da Costa M.S."/>
            <person name="Albuquerque L."/>
            <person name="Raposo P."/>
            <person name="Froufe H.J.C."/>
            <person name="Barroso C.S."/>
            <person name="Egas C."/>
        </authorList>
    </citation>
    <scope>NUCLEOTIDE SEQUENCE [LARGE SCALE GENOMIC DNA]</scope>
    <source>
        <strain evidence="2 3">NBRC 110900</strain>
    </source>
</reference>
<dbReference type="RefSeq" id="WP_119277696.1">
    <property type="nucleotide sequence ID" value="NZ_QWLA01000033.1"/>
</dbReference>
<dbReference type="SUPFAM" id="SSF53474">
    <property type="entry name" value="alpha/beta-Hydrolases"/>
    <property type="match status" value="1"/>
</dbReference>
<feature type="region of interest" description="Disordered" evidence="1">
    <location>
        <begin position="1"/>
        <end position="47"/>
    </location>
</feature>
<dbReference type="Gene3D" id="3.40.50.1820">
    <property type="entry name" value="alpha/beta hydrolase"/>
    <property type="match status" value="1"/>
</dbReference>
<dbReference type="EMBL" id="QWLA01000033">
    <property type="protein sequence ID" value="RIH86118.1"/>
    <property type="molecule type" value="Genomic_DNA"/>
</dbReference>
<gene>
    <name evidence="2" type="ORF">Mrose_01892</name>
</gene>
<sequence>MFSYDKREKDSQPVSPKRVSSQQPEEYPEFEPPPFKPPVPARGPSEATQLYSRLLERLRAEPEDTLALAAPGSSTPQDRAKTLRETLQKASRSIIDIDIGDGLDVMANLNNGTSRYLSRSNQHLEIRGQDVGPLRSLLELWKGRGYLEETLEAYEQLYGKSFYAEIGERVRGGKLRQELLALLPPAIPQQQLTFDAFLEHLAVNFVYSNEPDFGADDRTGLEPRRKSNPAELLKAFGYLPGRPIFGKWGFQMRVFLPDPQKKTPHNSHPVVAFRGTEGVGLQVRDNPKTPQNEQESGLDTLVADFAYASVGYSQYRQNRDLIARNLEAAARRGRLILTGHSLGGALAQIAAVEHAALAKEVVTFQAAAIKQADVDRLKAYNIQHATDGKAIASRHYRVDGDIVPTAGEASTPGEIHYFDYRREGQGLTGMLKENHVTPALSEYLRQELLAASRRSGGLELDPYQTALMRWGQRDEQDLAGKSVEIIYSGDYSTERDPKIRGEMLRRELLARVLDAAGLFEAVFYENLAYNVLLEAIEGLARKYDSYPRFEQEALKLLNKSEPLFPGPGTQEIARELGIAEEANPLLVSVKTRWGQIKEKGLKLDSRSRFVTDFKRQLPQIWLSWHPDKELPKS</sequence>
<protein>
    <submittedName>
        <fullName evidence="2">Lipase (Class 3)</fullName>
    </submittedName>
</protein>
<organism evidence="2 3">
    <name type="scientific">Calidithermus roseus</name>
    <dbReference type="NCBI Taxonomy" id="1644118"/>
    <lineage>
        <taxon>Bacteria</taxon>
        <taxon>Thermotogati</taxon>
        <taxon>Deinococcota</taxon>
        <taxon>Deinococci</taxon>
        <taxon>Thermales</taxon>
        <taxon>Thermaceae</taxon>
        <taxon>Calidithermus</taxon>
    </lineage>
</organism>
<dbReference type="InterPro" id="IPR029058">
    <property type="entry name" value="AB_hydrolase_fold"/>
</dbReference>
<accession>A0A399EQ79</accession>
<evidence type="ECO:0000313" key="2">
    <source>
        <dbReference type="EMBL" id="RIH86118.1"/>
    </source>
</evidence>
<dbReference type="GO" id="GO:0006629">
    <property type="term" value="P:lipid metabolic process"/>
    <property type="evidence" value="ECO:0007669"/>
    <property type="project" value="InterPro"/>
</dbReference>
<evidence type="ECO:0000313" key="3">
    <source>
        <dbReference type="Proteomes" id="UP000265341"/>
    </source>
</evidence>
<evidence type="ECO:0000256" key="1">
    <source>
        <dbReference type="SAM" id="MobiDB-lite"/>
    </source>
</evidence>
<dbReference type="AlphaFoldDB" id="A0A399EQ79"/>
<comment type="caution">
    <text evidence="2">The sequence shown here is derived from an EMBL/GenBank/DDBJ whole genome shotgun (WGS) entry which is preliminary data.</text>
</comment>
<proteinExistence type="predicted"/>
<feature type="compositionally biased region" description="Polar residues" evidence="1">
    <location>
        <begin position="12"/>
        <end position="23"/>
    </location>
</feature>
<dbReference type="Pfam" id="PF26363">
    <property type="entry name" value="Phospholipase-like"/>
    <property type="match status" value="1"/>
</dbReference>
<name>A0A399EQ79_9DEIN</name>
<feature type="compositionally biased region" description="Basic and acidic residues" evidence="1">
    <location>
        <begin position="1"/>
        <end position="11"/>
    </location>
</feature>